<dbReference type="Gene3D" id="2.130.10.10">
    <property type="entry name" value="YVTN repeat-like/Quinoprotein amine dehydrogenase"/>
    <property type="match status" value="1"/>
</dbReference>
<comment type="similarity">
    <text evidence="6">Belongs to the WD repeat TRM82 family.</text>
</comment>
<evidence type="ECO:0000256" key="1">
    <source>
        <dbReference type="ARBA" id="ARBA00004123"/>
    </source>
</evidence>
<dbReference type="HAMAP" id="MF_03056">
    <property type="entry name" value="TRM82"/>
    <property type="match status" value="1"/>
</dbReference>
<dbReference type="EMBL" id="CAHR02000213">
    <property type="protein sequence ID" value="CCG84216.1"/>
    <property type="molecule type" value="Genomic_DNA"/>
</dbReference>
<accession>R4XEL8</accession>
<evidence type="ECO:0000256" key="5">
    <source>
        <dbReference type="ARBA" id="ARBA00023242"/>
    </source>
</evidence>
<dbReference type="VEuPathDB" id="FungiDB:TAPDE_004620"/>
<dbReference type="PANTHER" id="PTHR16288">
    <property type="entry name" value="WD40 REPEAT PROTEIN 4"/>
    <property type="match status" value="1"/>
</dbReference>
<dbReference type="InterPro" id="IPR001680">
    <property type="entry name" value="WD40_rpt"/>
</dbReference>
<comment type="function">
    <text evidence="6">Required for the formation of N(7)-methylguanine at position 46 (m7G46) in tRNA. In the complex, it is required to stabilize and induce conformational changes of the catalytic subunit.</text>
</comment>
<evidence type="ECO:0000313" key="10">
    <source>
        <dbReference type="Proteomes" id="UP000013776"/>
    </source>
</evidence>
<dbReference type="UniPathway" id="UPA00989"/>
<dbReference type="STRING" id="1097556.R4XEL8"/>
<keyword evidence="10" id="KW-1185">Reference proteome</keyword>
<dbReference type="OrthoDB" id="339900at2759"/>
<dbReference type="SUPFAM" id="SSF50978">
    <property type="entry name" value="WD40 repeat-like"/>
    <property type="match status" value="1"/>
</dbReference>
<dbReference type="GO" id="GO:0005634">
    <property type="term" value="C:nucleus"/>
    <property type="evidence" value="ECO:0007669"/>
    <property type="project" value="UniProtKB-SubCell"/>
</dbReference>
<evidence type="ECO:0000256" key="8">
    <source>
        <dbReference type="SAM" id="MobiDB-lite"/>
    </source>
</evidence>
<feature type="region of interest" description="Disordered" evidence="8">
    <location>
        <begin position="370"/>
        <end position="426"/>
    </location>
</feature>
<keyword evidence="2 6" id="KW-0853">WD repeat</keyword>
<dbReference type="InterPro" id="IPR028884">
    <property type="entry name" value="Trm82"/>
</dbReference>
<comment type="caution">
    <text evidence="9">The sequence shown here is derived from an EMBL/GenBank/DDBJ whole genome shotgun (WGS) entry which is preliminary data.</text>
</comment>
<sequence length="426" mass="46861">MVHPAQRICCADGYLFYAISQTISRYNITSGEITKLWTAEPVSAIEKQKNLEHRAVVEIVVRGKYLVWISEDKVLRVYNLETSTLLSERELVKRGCALFVEEEIIIVGDKFGDVYHYDLLLSDSNHGQDGKTQEQVAEKLPIVGHVSMLTSVLLTTSDSTGKRHVVSADRDEHIRVSNYPDGYNIQSYCLGHTQFVSSLLIPSGTTTLVSAGGDEYLGFWDYPTGKQTRTLTMNEAVSASREQGVGLAVLKLLEVPSIKGVAVLVEEVKKLFIYPLSEDSSEAIIIIDLLAPALDMALHESSLFVAYDTSKQDGVPNFACFAIQDTSYTQQEIPALNEECGASVHQVTYTSHKADLMRKRTKAELEAIRLASAQPRNKGEKRNSHGAAAGGGGGEEEEEEQDDELMAAIEADKVKTANNKKAKLST</sequence>
<evidence type="ECO:0000256" key="2">
    <source>
        <dbReference type="ARBA" id="ARBA00022574"/>
    </source>
</evidence>
<evidence type="ECO:0000256" key="7">
    <source>
        <dbReference type="PROSITE-ProRule" id="PRU00221"/>
    </source>
</evidence>
<dbReference type="PANTHER" id="PTHR16288:SF0">
    <property type="entry name" value="TRNA (GUANINE-N(7)-)-METHYLTRANSFERASE NON-CATALYTIC SUBUNIT WDR4"/>
    <property type="match status" value="1"/>
</dbReference>
<evidence type="ECO:0000256" key="4">
    <source>
        <dbReference type="ARBA" id="ARBA00022737"/>
    </source>
</evidence>
<feature type="repeat" description="WD" evidence="7">
    <location>
        <begin position="189"/>
        <end position="230"/>
    </location>
</feature>
<comment type="pathway">
    <text evidence="6">tRNA modification; N(7)-methylguanine-tRNA biosynthesis.</text>
</comment>
<dbReference type="AlphaFoldDB" id="R4XEL8"/>
<keyword evidence="3 6" id="KW-0819">tRNA processing</keyword>
<dbReference type="PROSITE" id="PS50082">
    <property type="entry name" value="WD_REPEATS_2"/>
    <property type="match status" value="1"/>
</dbReference>
<name>R4XEL8_TAPDE</name>
<dbReference type="InterPro" id="IPR015943">
    <property type="entry name" value="WD40/YVTN_repeat-like_dom_sf"/>
</dbReference>
<dbReference type="GO" id="GO:0005829">
    <property type="term" value="C:cytosol"/>
    <property type="evidence" value="ECO:0007669"/>
    <property type="project" value="TreeGrafter"/>
</dbReference>
<gene>
    <name evidence="9" type="ORF">TAPDE_004620</name>
</gene>
<dbReference type="GO" id="GO:0106004">
    <property type="term" value="P:tRNA (guanine-N7)-methylation"/>
    <property type="evidence" value="ECO:0007669"/>
    <property type="project" value="UniProtKB-UniRule"/>
</dbReference>
<keyword evidence="4 6" id="KW-0677">Repeat</keyword>
<evidence type="ECO:0000256" key="3">
    <source>
        <dbReference type="ARBA" id="ARBA00022694"/>
    </source>
</evidence>
<dbReference type="GO" id="GO:0043527">
    <property type="term" value="C:tRNA methyltransferase complex"/>
    <property type="evidence" value="ECO:0007669"/>
    <property type="project" value="TreeGrafter"/>
</dbReference>
<organism evidence="9 10">
    <name type="scientific">Taphrina deformans (strain PYCC 5710 / ATCC 11124 / CBS 356.35 / IMI 108563 / JCM 9778 / NBRC 8474)</name>
    <name type="common">Peach leaf curl fungus</name>
    <name type="synonym">Lalaria deformans</name>
    <dbReference type="NCBI Taxonomy" id="1097556"/>
    <lineage>
        <taxon>Eukaryota</taxon>
        <taxon>Fungi</taxon>
        <taxon>Dikarya</taxon>
        <taxon>Ascomycota</taxon>
        <taxon>Taphrinomycotina</taxon>
        <taxon>Taphrinomycetes</taxon>
        <taxon>Taphrinales</taxon>
        <taxon>Taphrinaceae</taxon>
        <taxon>Taphrina</taxon>
    </lineage>
</organism>
<evidence type="ECO:0000313" key="9">
    <source>
        <dbReference type="EMBL" id="CCG84216.1"/>
    </source>
</evidence>
<reference evidence="9 10" key="1">
    <citation type="journal article" date="2013" name="MBio">
        <title>Genome sequencing of the plant pathogen Taphrina deformans, the causal agent of peach leaf curl.</title>
        <authorList>
            <person name="Cisse O.H."/>
            <person name="Almeida J.M.G.C.F."/>
            <person name="Fonseca A."/>
            <person name="Kumar A.A."/>
            <person name="Salojaervi J."/>
            <person name="Overmyer K."/>
            <person name="Hauser P.M."/>
            <person name="Pagni M."/>
        </authorList>
    </citation>
    <scope>NUCLEOTIDE SEQUENCE [LARGE SCALE GENOMIC DNA]</scope>
    <source>
        <strain evidence="10">PYCC 5710 / ATCC 11124 / CBS 356.35 / IMI 108563 / JCM 9778 / NBRC 8474</strain>
    </source>
</reference>
<evidence type="ECO:0000256" key="6">
    <source>
        <dbReference type="HAMAP-Rule" id="MF_03056"/>
    </source>
</evidence>
<keyword evidence="5 6" id="KW-0539">Nucleus</keyword>
<dbReference type="InterPro" id="IPR036322">
    <property type="entry name" value="WD40_repeat_dom_sf"/>
</dbReference>
<comment type="subcellular location">
    <subcellularLocation>
        <location evidence="1 6">Nucleus</location>
    </subcellularLocation>
</comment>
<dbReference type="eggNOG" id="KOG3914">
    <property type="taxonomic scope" value="Eukaryota"/>
</dbReference>
<feature type="compositionally biased region" description="Acidic residues" evidence="8">
    <location>
        <begin position="394"/>
        <end position="405"/>
    </location>
</feature>
<proteinExistence type="inferred from homology"/>
<protein>
    <submittedName>
        <fullName evidence="9">Uncharacterized protein</fullName>
    </submittedName>
</protein>
<dbReference type="Proteomes" id="UP000013776">
    <property type="component" value="Unassembled WGS sequence"/>
</dbReference>